<gene>
    <name evidence="2" type="ORF">GGR12_002258</name>
</gene>
<evidence type="ECO:0000313" key="3">
    <source>
        <dbReference type="Proteomes" id="UP000529946"/>
    </source>
</evidence>
<protein>
    <submittedName>
        <fullName evidence="2">Phosphinothricin acetyltransferase</fullName>
        <ecNumber evidence="2">2.3.1.183</ecNumber>
    </submittedName>
</protein>
<dbReference type="PANTHER" id="PTHR43072">
    <property type="entry name" value="N-ACETYLTRANSFERASE"/>
    <property type="match status" value="1"/>
</dbReference>
<evidence type="ECO:0000313" key="2">
    <source>
        <dbReference type="EMBL" id="MBB4083392.1"/>
    </source>
</evidence>
<dbReference type="GO" id="GO:0102971">
    <property type="term" value="F:phosphinothricin N-acetyltransferase activity"/>
    <property type="evidence" value="ECO:0007669"/>
    <property type="project" value="UniProtKB-EC"/>
</dbReference>
<organism evidence="2 3">
    <name type="scientific">Brevundimonas lenta</name>
    <dbReference type="NCBI Taxonomy" id="424796"/>
    <lineage>
        <taxon>Bacteria</taxon>
        <taxon>Pseudomonadati</taxon>
        <taxon>Pseudomonadota</taxon>
        <taxon>Alphaproteobacteria</taxon>
        <taxon>Caulobacterales</taxon>
        <taxon>Caulobacteraceae</taxon>
        <taxon>Brevundimonas</taxon>
    </lineage>
</organism>
<dbReference type="SUPFAM" id="SSF55729">
    <property type="entry name" value="Acyl-CoA N-acyltransferases (Nat)"/>
    <property type="match status" value="1"/>
</dbReference>
<sequence length="186" mass="19879">MAGVSLRDADDRDLPAIAALYGREVTGGTATFELEPPSVEEMGRRMEAVRRHGLPWLVAEVDGAFAGYAYASPFRPRPAYRYGVEGSIYVEPAARGRGVGRALLEALIGRARDMGLRHVIGAISDSETSRASIALHASLGFVQAGVYRQVGWKFERWLDVTLMQLDLAPDGAPPTAPGLDLGGGLA</sequence>
<dbReference type="EMBL" id="JACIDM010000002">
    <property type="protein sequence ID" value="MBB4083392.1"/>
    <property type="molecule type" value="Genomic_DNA"/>
</dbReference>
<dbReference type="CDD" id="cd04301">
    <property type="entry name" value="NAT_SF"/>
    <property type="match status" value="1"/>
</dbReference>
<dbReference type="Proteomes" id="UP000529946">
    <property type="component" value="Unassembled WGS sequence"/>
</dbReference>
<keyword evidence="3" id="KW-1185">Reference proteome</keyword>
<dbReference type="RefSeq" id="WP_183204487.1">
    <property type="nucleotide sequence ID" value="NZ_BAAAER010000009.1"/>
</dbReference>
<comment type="caution">
    <text evidence="2">The sequence shown here is derived from an EMBL/GenBank/DDBJ whole genome shotgun (WGS) entry which is preliminary data.</text>
</comment>
<dbReference type="InterPro" id="IPR016181">
    <property type="entry name" value="Acyl_CoA_acyltransferase"/>
</dbReference>
<proteinExistence type="predicted"/>
<dbReference type="EC" id="2.3.1.183" evidence="2"/>
<dbReference type="PANTHER" id="PTHR43072:SF8">
    <property type="entry name" value="ACYLTRANSFERASE FABY-RELATED"/>
    <property type="match status" value="1"/>
</dbReference>
<dbReference type="Pfam" id="PF00583">
    <property type="entry name" value="Acetyltransf_1"/>
    <property type="match status" value="1"/>
</dbReference>
<feature type="domain" description="N-acetyltransferase" evidence="1">
    <location>
        <begin position="4"/>
        <end position="168"/>
    </location>
</feature>
<dbReference type="InterPro" id="IPR000182">
    <property type="entry name" value="GNAT_dom"/>
</dbReference>
<reference evidence="2 3" key="1">
    <citation type="submission" date="2020-08" db="EMBL/GenBank/DDBJ databases">
        <title>Genomic Encyclopedia of Type Strains, Phase IV (KMG-IV): sequencing the most valuable type-strain genomes for metagenomic binning, comparative biology and taxonomic classification.</title>
        <authorList>
            <person name="Goeker M."/>
        </authorList>
    </citation>
    <scope>NUCLEOTIDE SEQUENCE [LARGE SCALE GENOMIC DNA]</scope>
    <source>
        <strain evidence="2 3">DSM 23960</strain>
    </source>
</reference>
<evidence type="ECO:0000259" key="1">
    <source>
        <dbReference type="PROSITE" id="PS51186"/>
    </source>
</evidence>
<dbReference type="AlphaFoldDB" id="A0A7W6JE15"/>
<accession>A0A7W6JE15</accession>
<keyword evidence="2" id="KW-0808">Transferase</keyword>
<keyword evidence="2" id="KW-0012">Acyltransferase</keyword>
<name>A0A7W6JE15_9CAUL</name>
<dbReference type="PROSITE" id="PS51186">
    <property type="entry name" value="GNAT"/>
    <property type="match status" value="1"/>
</dbReference>
<dbReference type="Gene3D" id="3.40.630.30">
    <property type="match status" value="1"/>
</dbReference>